<dbReference type="InterPro" id="IPR032519">
    <property type="entry name" value="YbgF_tri"/>
</dbReference>
<dbReference type="NCBIfam" id="TIGR02795">
    <property type="entry name" value="tol_pal_ybgF"/>
    <property type="match status" value="1"/>
</dbReference>
<dbReference type="Pfam" id="PF13525">
    <property type="entry name" value="YfiO"/>
    <property type="match status" value="1"/>
</dbReference>
<dbReference type="RefSeq" id="WP_119768894.1">
    <property type="nucleotide sequence ID" value="NZ_QYUO01000001.1"/>
</dbReference>
<dbReference type="InterPro" id="IPR034706">
    <property type="entry name" value="CpoB"/>
</dbReference>
<organism evidence="5 6">
    <name type="scientific">Noviherbaspirillum saxi</name>
    <dbReference type="NCBI Taxonomy" id="2320863"/>
    <lineage>
        <taxon>Bacteria</taxon>
        <taxon>Pseudomonadati</taxon>
        <taxon>Pseudomonadota</taxon>
        <taxon>Betaproteobacteria</taxon>
        <taxon>Burkholderiales</taxon>
        <taxon>Oxalobacteraceae</taxon>
        <taxon>Noviherbaspirillum</taxon>
    </lineage>
</organism>
<dbReference type="InterPro" id="IPR014162">
    <property type="entry name" value="CpoB_C"/>
</dbReference>
<proteinExistence type="inferred from homology"/>
<evidence type="ECO:0000313" key="6">
    <source>
        <dbReference type="Proteomes" id="UP000265955"/>
    </source>
</evidence>
<evidence type="ECO:0000259" key="3">
    <source>
        <dbReference type="Pfam" id="PF13525"/>
    </source>
</evidence>
<reference evidence="6" key="1">
    <citation type="submission" date="2018-09" db="EMBL/GenBank/DDBJ databases">
        <authorList>
            <person name="Zhu H."/>
        </authorList>
    </citation>
    <scope>NUCLEOTIDE SEQUENCE [LARGE SCALE GENOMIC DNA]</scope>
    <source>
        <strain evidence="6">K1R23-30</strain>
    </source>
</reference>
<dbReference type="GO" id="GO:0043093">
    <property type="term" value="P:FtsZ-dependent cytokinesis"/>
    <property type="evidence" value="ECO:0007669"/>
    <property type="project" value="UniProtKB-UniRule"/>
</dbReference>
<evidence type="ECO:0000259" key="4">
    <source>
        <dbReference type="Pfam" id="PF16331"/>
    </source>
</evidence>
<keyword evidence="2" id="KW-0175">Coiled coil</keyword>
<dbReference type="OrthoDB" id="8525418at2"/>
<evidence type="ECO:0000256" key="1">
    <source>
        <dbReference type="ARBA" id="ARBA00022729"/>
    </source>
</evidence>
<dbReference type="SUPFAM" id="SSF48452">
    <property type="entry name" value="TPR-like"/>
    <property type="match status" value="1"/>
</dbReference>
<dbReference type="InterPro" id="IPR011990">
    <property type="entry name" value="TPR-like_helical_dom_sf"/>
</dbReference>
<dbReference type="Gene3D" id="1.25.40.10">
    <property type="entry name" value="Tetratricopeptide repeat domain"/>
    <property type="match status" value="1"/>
</dbReference>
<dbReference type="Gene3D" id="1.20.5.110">
    <property type="match status" value="1"/>
</dbReference>
<feature type="coiled-coil region" evidence="2">
    <location>
        <begin position="54"/>
        <end position="95"/>
    </location>
</feature>
<dbReference type="GO" id="GO:0030288">
    <property type="term" value="C:outer membrane-bounded periplasmic space"/>
    <property type="evidence" value="ECO:0007669"/>
    <property type="project" value="UniProtKB-UniRule"/>
</dbReference>
<gene>
    <name evidence="5" type="primary">ybgF</name>
    <name evidence="2" type="synonym">cpoB</name>
    <name evidence="5" type="ORF">D3871_10820</name>
</gene>
<name>A0A3A3FWF7_9BURK</name>
<comment type="caution">
    <text evidence="5">The sequence shown here is derived from an EMBL/GenBank/DDBJ whole genome shotgun (WGS) entry which is preliminary data.</text>
</comment>
<dbReference type="Proteomes" id="UP000265955">
    <property type="component" value="Unassembled WGS sequence"/>
</dbReference>
<dbReference type="AlphaFoldDB" id="A0A3A3FWF7"/>
<comment type="similarity">
    <text evidence="2">Belongs to the CpoB family.</text>
</comment>
<dbReference type="InterPro" id="IPR039565">
    <property type="entry name" value="BamD-like"/>
</dbReference>
<accession>A0A3A3FWF7</accession>
<keyword evidence="2" id="KW-0131">Cell cycle</keyword>
<evidence type="ECO:0000256" key="2">
    <source>
        <dbReference type="HAMAP-Rule" id="MF_02066"/>
    </source>
</evidence>
<dbReference type="HAMAP" id="MF_02066">
    <property type="entry name" value="CpoB"/>
    <property type="match status" value="1"/>
</dbReference>
<keyword evidence="1 2" id="KW-0732">Signal</keyword>
<dbReference type="EMBL" id="QYUO01000001">
    <property type="protein sequence ID" value="RJF98948.1"/>
    <property type="molecule type" value="Genomic_DNA"/>
</dbReference>
<feature type="domain" description="Outer membrane lipoprotein BamD-like" evidence="3">
    <location>
        <begin position="126"/>
        <end position="249"/>
    </location>
</feature>
<keyword evidence="2" id="KW-0574">Periplasm</keyword>
<protein>
    <recommendedName>
        <fullName evidence="2">Cell division coordinator CpoB</fullName>
    </recommendedName>
</protein>
<comment type="subcellular location">
    <subcellularLocation>
        <location evidence="2">Periplasm</location>
    </subcellularLocation>
</comment>
<dbReference type="Pfam" id="PF16331">
    <property type="entry name" value="TolA_bind_tri"/>
    <property type="match status" value="1"/>
</dbReference>
<evidence type="ECO:0000313" key="5">
    <source>
        <dbReference type="EMBL" id="RJF98948.1"/>
    </source>
</evidence>
<feature type="domain" description="YbgF trimerisation" evidence="4">
    <location>
        <begin position="55"/>
        <end position="114"/>
    </location>
</feature>
<keyword evidence="2" id="KW-0132">Cell division</keyword>
<feature type="chain" id="PRO_5017489802" description="Cell division coordinator CpoB" evidence="2">
    <location>
        <begin position="27"/>
        <end position="249"/>
    </location>
</feature>
<sequence length="249" mass="27890" precursor="true">MNNSIRSTLAAAVMAAFSLAPLQSQAALFEDEDARKAILEIRNRLTNMQSEINAKADKTNSLDLNNQNEQLRQEISRLRGQIEVLTNELSNAQKRQKDFYVDLDTRIRKLEPQQVTVDGKEVTVEQTEQRAYDAALAAFKAGDYRSAGAAFFEFTRRYPQSGLAPSAQYWLGNTYYAQRDYRNAISAQQVVVKNYADSPKAADALLNIASCQMELKDKPAARKTLETLVAQYPESPSAQTAKERLTALK</sequence>
<comment type="function">
    <text evidence="2">Mediates coordination of peptidoglycan synthesis and outer membrane constriction during cell division.</text>
</comment>
<dbReference type="GO" id="GO:0070206">
    <property type="term" value="P:protein trimerization"/>
    <property type="evidence" value="ECO:0007669"/>
    <property type="project" value="InterPro"/>
</dbReference>
<keyword evidence="6" id="KW-1185">Reference proteome</keyword>
<feature type="signal peptide" evidence="2">
    <location>
        <begin position="1"/>
        <end position="26"/>
    </location>
</feature>